<feature type="transmembrane region" description="Helical" evidence="9">
    <location>
        <begin position="145"/>
        <end position="166"/>
    </location>
</feature>
<feature type="transmembrane region" description="Helical" evidence="9">
    <location>
        <begin position="172"/>
        <end position="193"/>
    </location>
</feature>
<dbReference type="InterPro" id="IPR005828">
    <property type="entry name" value="MFS_sugar_transport-like"/>
</dbReference>
<reference evidence="11" key="1">
    <citation type="submission" date="2020-02" db="EMBL/GenBank/DDBJ databases">
        <authorList>
            <person name="Meier V. D."/>
        </authorList>
    </citation>
    <scope>NUCLEOTIDE SEQUENCE</scope>
    <source>
        <strain evidence="11">AVDCRST_MAG55</strain>
    </source>
</reference>
<dbReference type="Gene3D" id="1.20.1250.20">
    <property type="entry name" value="MFS general substrate transporter like domains"/>
    <property type="match status" value="1"/>
</dbReference>
<sequence>MSAGSASAGTAERRKFVNRAAAITATGGLLFGYDTGVISGALLFIRQDFELTSFLEGIIVSFLLVGAMVGALSGGPLSDRIGRRPTTLLAAIIFGVGAVAVAFAPSVAFIILGRFLLGLGVGLASMIVPLYIAEIAPASRRGALVSLNQLMITIGILLSYIVGVLFTPIEGWRYMFGVALIPALVLGIGMFSLPESPRWLFEHGRLDKAREVLGRSRSPEEVDHELQEMQDIKNQEGNQERVSYAELLAPFVRPALIIGIGLAIFQQITGINTVIYYAPTILQGVGFSEGGAIAATALGVGVVNVGFTILAVRIIDRAGRRPLLLIGLVGMTISLALLGTVFASGATGDDASVLAGVLATACLAVYIASFAISLGPVFWLMISEIYPLRIRGTAMSVASIANWGSNFLVALMFPVLLAALGGATLFWLFAFLGIVAWVFIYFRVPETKGRSLEEIEASFRGTSVSTSRVR</sequence>
<dbReference type="FunFam" id="1.20.1250.20:FF:000073">
    <property type="entry name" value="MFS myo-inositol transporter, putative"/>
    <property type="match status" value="1"/>
</dbReference>
<comment type="similarity">
    <text evidence="2 8">Belongs to the major facilitator superfamily. Sugar transporter (TC 2.A.1.1) family.</text>
</comment>
<evidence type="ECO:0000256" key="6">
    <source>
        <dbReference type="ARBA" id="ARBA00022989"/>
    </source>
</evidence>
<feature type="transmembrane region" description="Helical" evidence="9">
    <location>
        <begin position="353"/>
        <end position="382"/>
    </location>
</feature>
<keyword evidence="4" id="KW-1003">Cell membrane</keyword>
<dbReference type="PRINTS" id="PR00171">
    <property type="entry name" value="SUGRTRNSPORT"/>
</dbReference>
<evidence type="ECO:0000256" key="1">
    <source>
        <dbReference type="ARBA" id="ARBA00004651"/>
    </source>
</evidence>
<dbReference type="Pfam" id="PF00083">
    <property type="entry name" value="Sugar_tr"/>
    <property type="match status" value="1"/>
</dbReference>
<evidence type="ECO:0000256" key="4">
    <source>
        <dbReference type="ARBA" id="ARBA00022475"/>
    </source>
</evidence>
<feature type="domain" description="Major facilitator superfamily (MFS) profile" evidence="10">
    <location>
        <begin position="20"/>
        <end position="448"/>
    </location>
</feature>
<dbReference type="GO" id="GO:0022857">
    <property type="term" value="F:transmembrane transporter activity"/>
    <property type="evidence" value="ECO:0007669"/>
    <property type="project" value="InterPro"/>
</dbReference>
<dbReference type="NCBIfam" id="TIGR00879">
    <property type="entry name" value="SP"/>
    <property type="match status" value="1"/>
</dbReference>
<evidence type="ECO:0000313" key="11">
    <source>
        <dbReference type="EMBL" id="CAA9439191.1"/>
    </source>
</evidence>
<evidence type="ECO:0000259" key="10">
    <source>
        <dbReference type="PROSITE" id="PS50850"/>
    </source>
</evidence>
<evidence type="ECO:0000256" key="3">
    <source>
        <dbReference type="ARBA" id="ARBA00022448"/>
    </source>
</evidence>
<dbReference type="EMBL" id="CADCUZ010000166">
    <property type="protein sequence ID" value="CAA9439191.1"/>
    <property type="molecule type" value="Genomic_DNA"/>
</dbReference>
<protein>
    <submittedName>
        <fullName evidence="11">Uncharacterized MFS-type transporter</fullName>
    </submittedName>
</protein>
<dbReference type="PROSITE" id="PS00216">
    <property type="entry name" value="SUGAR_TRANSPORT_1"/>
    <property type="match status" value="2"/>
</dbReference>
<feature type="transmembrane region" description="Helical" evidence="9">
    <location>
        <begin position="115"/>
        <end position="133"/>
    </location>
</feature>
<dbReference type="SUPFAM" id="SSF103473">
    <property type="entry name" value="MFS general substrate transporter"/>
    <property type="match status" value="1"/>
</dbReference>
<dbReference type="InterPro" id="IPR047984">
    <property type="entry name" value="XylE-like"/>
</dbReference>
<feature type="transmembrane region" description="Helical" evidence="9">
    <location>
        <begin position="57"/>
        <end position="75"/>
    </location>
</feature>
<feature type="transmembrane region" description="Helical" evidence="9">
    <location>
        <begin position="394"/>
        <end position="419"/>
    </location>
</feature>
<dbReference type="InterPro" id="IPR050814">
    <property type="entry name" value="Myo-inositol_Transporter"/>
</dbReference>
<keyword evidence="6 9" id="KW-1133">Transmembrane helix</keyword>
<accession>A0A6J4QGC2</accession>
<gene>
    <name evidence="11" type="ORF">AVDCRST_MAG55-3280</name>
</gene>
<evidence type="ECO:0000256" key="9">
    <source>
        <dbReference type="SAM" id="Phobius"/>
    </source>
</evidence>
<feature type="transmembrane region" description="Helical" evidence="9">
    <location>
        <begin position="324"/>
        <end position="347"/>
    </location>
</feature>
<feature type="transmembrane region" description="Helical" evidence="9">
    <location>
        <begin position="21"/>
        <end position="45"/>
    </location>
</feature>
<keyword evidence="3 8" id="KW-0813">Transport</keyword>
<feature type="transmembrane region" description="Helical" evidence="9">
    <location>
        <begin position="87"/>
        <end position="109"/>
    </location>
</feature>
<proteinExistence type="inferred from homology"/>
<evidence type="ECO:0000256" key="8">
    <source>
        <dbReference type="RuleBase" id="RU003346"/>
    </source>
</evidence>
<dbReference type="PROSITE" id="PS50850">
    <property type="entry name" value="MFS"/>
    <property type="match status" value="1"/>
</dbReference>
<name>A0A6J4QGC2_9ACTN</name>
<feature type="transmembrane region" description="Helical" evidence="9">
    <location>
        <begin position="425"/>
        <end position="442"/>
    </location>
</feature>
<dbReference type="AlphaFoldDB" id="A0A6J4QGC2"/>
<dbReference type="InterPro" id="IPR036259">
    <property type="entry name" value="MFS_trans_sf"/>
</dbReference>
<dbReference type="PROSITE" id="PS00217">
    <property type="entry name" value="SUGAR_TRANSPORT_2"/>
    <property type="match status" value="1"/>
</dbReference>
<dbReference type="InterPro" id="IPR020846">
    <property type="entry name" value="MFS_dom"/>
</dbReference>
<keyword evidence="5 9" id="KW-0812">Transmembrane</keyword>
<evidence type="ECO:0000256" key="2">
    <source>
        <dbReference type="ARBA" id="ARBA00010992"/>
    </source>
</evidence>
<dbReference type="CDD" id="cd17359">
    <property type="entry name" value="MFS_XylE_like"/>
    <property type="match status" value="1"/>
</dbReference>
<dbReference type="PANTHER" id="PTHR48020:SF12">
    <property type="entry name" value="PROTON MYO-INOSITOL COTRANSPORTER"/>
    <property type="match status" value="1"/>
</dbReference>
<feature type="transmembrane region" description="Helical" evidence="9">
    <location>
        <begin position="290"/>
        <end position="312"/>
    </location>
</feature>
<dbReference type="InterPro" id="IPR003663">
    <property type="entry name" value="Sugar/inositol_transpt"/>
</dbReference>
<evidence type="ECO:0000256" key="7">
    <source>
        <dbReference type="ARBA" id="ARBA00023136"/>
    </source>
</evidence>
<dbReference type="InterPro" id="IPR005829">
    <property type="entry name" value="Sugar_transporter_CS"/>
</dbReference>
<dbReference type="GO" id="GO:0005886">
    <property type="term" value="C:plasma membrane"/>
    <property type="evidence" value="ECO:0007669"/>
    <property type="project" value="UniProtKB-SubCell"/>
</dbReference>
<dbReference type="PANTHER" id="PTHR48020">
    <property type="entry name" value="PROTON MYO-INOSITOL COTRANSPORTER"/>
    <property type="match status" value="1"/>
</dbReference>
<keyword evidence="7 9" id="KW-0472">Membrane</keyword>
<comment type="subcellular location">
    <subcellularLocation>
        <location evidence="1">Cell membrane</location>
        <topology evidence="1">Multi-pass membrane protein</topology>
    </subcellularLocation>
</comment>
<evidence type="ECO:0000256" key="5">
    <source>
        <dbReference type="ARBA" id="ARBA00022692"/>
    </source>
</evidence>
<organism evidence="11">
    <name type="scientific">uncultured Rubrobacteraceae bacterium</name>
    <dbReference type="NCBI Taxonomy" id="349277"/>
    <lineage>
        <taxon>Bacteria</taxon>
        <taxon>Bacillati</taxon>
        <taxon>Actinomycetota</taxon>
        <taxon>Rubrobacteria</taxon>
        <taxon>Rubrobacterales</taxon>
        <taxon>Rubrobacteraceae</taxon>
        <taxon>environmental samples</taxon>
    </lineage>
</organism>
<feature type="transmembrane region" description="Helical" evidence="9">
    <location>
        <begin position="255"/>
        <end position="278"/>
    </location>
</feature>